<dbReference type="KEGG" id="dpf:ON006_23735"/>
<proteinExistence type="predicted"/>
<name>A0A9E8SNF9_9BACT</name>
<dbReference type="Proteomes" id="UP001164653">
    <property type="component" value="Chromosome"/>
</dbReference>
<dbReference type="EMBL" id="CP112998">
    <property type="protein sequence ID" value="WAC10742.1"/>
    <property type="molecule type" value="Genomic_DNA"/>
</dbReference>
<protein>
    <submittedName>
        <fullName evidence="1">Uncharacterized protein</fullName>
    </submittedName>
</protein>
<evidence type="ECO:0000313" key="2">
    <source>
        <dbReference type="Proteomes" id="UP001164653"/>
    </source>
</evidence>
<reference evidence="1" key="1">
    <citation type="submission" date="2022-11" db="EMBL/GenBank/DDBJ databases">
        <title>Dyadobacter pollutisoli sp. nov., isolated from plastic dumped soil.</title>
        <authorList>
            <person name="Kim J.M."/>
            <person name="Kim K.R."/>
            <person name="Lee J.K."/>
            <person name="Hao L."/>
            <person name="Jeon C.O."/>
        </authorList>
    </citation>
    <scope>NUCLEOTIDE SEQUENCE</scope>
    <source>
        <strain evidence="1">U1</strain>
    </source>
</reference>
<sequence>MNNTANAPVAEAANGVKRVDRLARLIEKVMADKESVELYYNGEITREESHARGVRFARTV</sequence>
<gene>
    <name evidence="1" type="ORF">ON006_23735</name>
</gene>
<dbReference type="AlphaFoldDB" id="A0A9E8SNF9"/>
<dbReference type="RefSeq" id="WP_244822505.1">
    <property type="nucleotide sequence ID" value="NZ_CP112998.1"/>
</dbReference>
<evidence type="ECO:0000313" key="1">
    <source>
        <dbReference type="EMBL" id="WAC10742.1"/>
    </source>
</evidence>
<accession>A0A9E8SNF9</accession>
<keyword evidence="2" id="KW-1185">Reference proteome</keyword>
<organism evidence="1 2">
    <name type="scientific">Dyadobacter pollutisoli</name>
    <dbReference type="NCBI Taxonomy" id="2910158"/>
    <lineage>
        <taxon>Bacteria</taxon>
        <taxon>Pseudomonadati</taxon>
        <taxon>Bacteroidota</taxon>
        <taxon>Cytophagia</taxon>
        <taxon>Cytophagales</taxon>
        <taxon>Spirosomataceae</taxon>
        <taxon>Dyadobacter</taxon>
    </lineage>
</organism>